<dbReference type="Gene3D" id="1.10.150.130">
    <property type="match status" value="1"/>
</dbReference>
<dbReference type="InterPro" id="IPR053876">
    <property type="entry name" value="Phage_int_M"/>
</dbReference>
<dbReference type="InterPro" id="IPR038488">
    <property type="entry name" value="Integrase_DNA-bd_sf"/>
</dbReference>
<keyword evidence="2" id="KW-0229">DNA integration</keyword>
<evidence type="ECO:0000313" key="6">
    <source>
        <dbReference type="EMBL" id="NYH13539.1"/>
    </source>
</evidence>
<dbReference type="InterPro" id="IPR010998">
    <property type="entry name" value="Integrase_recombinase_N"/>
</dbReference>
<dbReference type="PROSITE" id="PS51898">
    <property type="entry name" value="TYR_RECOMBINASE"/>
    <property type="match status" value="1"/>
</dbReference>
<dbReference type="Pfam" id="PF13356">
    <property type="entry name" value="Arm-DNA-bind_3"/>
    <property type="match status" value="1"/>
</dbReference>
<dbReference type="CDD" id="cd00801">
    <property type="entry name" value="INT_P4_C"/>
    <property type="match status" value="1"/>
</dbReference>
<evidence type="ECO:0000259" key="5">
    <source>
        <dbReference type="PROSITE" id="PS51898"/>
    </source>
</evidence>
<keyword evidence="3" id="KW-0238">DNA-binding</keyword>
<organism evidence="6 7">
    <name type="scientific">Paraburkholderia bryophila</name>
    <dbReference type="NCBI Taxonomy" id="420952"/>
    <lineage>
        <taxon>Bacteria</taxon>
        <taxon>Pseudomonadati</taxon>
        <taxon>Pseudomonadota</taxon>
        <taxon>Betaproteobacteria</taxon>
        <taxon>Burkholderiales</taxon>
        <taxon>Burkholderiaceae</taxon>
        <taxon>Paraburkholderia</taxon>
    </lineage>
</organism>
<comment type="caution">
    <text evidence="6">The sequence shown here is derived from an EMBL/GenBank/DDBJ whole genome shotgun (WGS) entry which is preliminary data.</text>
</comment>
<evidence type="ECO:0000256" key="3">
    <source>
        <dbReference type="ARBA" id="ARBA00023125"/>
    </source>
</evidence>
<dbReference type="Pfam" id="PF00589">
    <property type="entry name" value="Phage_integrase"/>
    <property type="match status" value="1"/>
</dbReference>
<accession>A0A7Y9W3K9</accession>
<comment type="similarity">
    <text evidence="1">Belongs to the 'phage' integrase family.</text>
</comment>
<dbReference type="PANTHER" id="PTHR30629">
    <property type="entry name" value="PROPHAGE INTEGRASE"/>
    <property type="match status" value="1"/>
</dbReference>
<dbReference type="RefSeq" id="WP_179703342.1">
    <property type="nucleotide sequence ID" value="NZ_JACCAU010000001.1"/>
</dbReference>
<reference evidence="6 7" key="1">
    <citation type="submission" date="2020-07" db="EMBL/GenBank/DDBJ databases">
        <title>Exploring microbial biodiversity for novel pathways involved in the catabolism of aromatic compounds derived from lignin.</title>
        <authorList>
            <person name="Elkins J."/>
        </authorList>
    </citation>
    <scope>NUCLEOTIDE SEQUENCE [LARGE SCALE GENOMIC DNA]</scope>
    <source>
        <strain evidence="6 7">H2C3B</strain>
    </source>
</reference>
<dbReference type="PANTHER" id="PTHR30629:SF2">
    <property type="entry name" value="PROPHAGE INTEGRASE INTS-RELATED"/>
    <property type="match status" value="1"/>
</dbReference>
<dbReference type="GO" id="GO:0015074">
    <property type="term" value="P:DNA integration"/>
    <property type="evidence" value="ECO:0007669"/>
    <property type="project" value="UniProtKB-KW"/>
</dbReference>
<feature type="domain" description="Tyr recombinase" evidence="5">
    <location>
        <begin position="208"/>
        <end position="400"/>
    </location>
</feature>
<evidence type="ECO:0000256" key="2">
    <source>
        <dbReference type="ARBA" id="ARBA00022908"/>
    </source>
</evidence>
<evidence type="ECO:0000256" key="4">
    <source>
        <dbReference type="ARBA" id="ARBA00023172"/>
    </source>
</evidence>
<dbReference type="InterPro" id="IPR050808">
    <property type="entry name" value="Phage_Integrase"/>
</dbReference>
<dbReference type="InterPro" id="IPR011010">
    <property type="entry name" value="DNA_brk_join_enz"/>
</dbReference>
<dbReference type="InterPro" id="IPR025166">
    <property type="entry name" value="Integrase_DNA_bind_dom"/>
</dbReference>
<dbReference type="EMBL" id="JACCAU010000001">
    <property type="protein sequence ID" value="NYH13539.1"/>
    <property type="molecule type" value="Genomic_DNA"/>
</dbReference>
<dbReference type="Gene3D" id="1.10.443.10">
    <property type="entry name" value="Intergrase catalytic core"/>
    <property type="match status" value="1"/>
</dbReference>
<dbReference type="AlphaFoldDB" id="A0A7Y9W3K9"/>
<dbReference type="Pfam" id="PF22022">
    <property type="entry name" value="Phage_int_M"/>
    <property type="match status" value="1"/>
</dbReference>
<dbReference type="Proteomes" id="UP000572540">
    <property type="component" value="Unassembled WGS sequence"/>
</dbReference>
<name>A0A7Y9W3K9_9BURK</name>
<evidence type="ECO:0000256" key="1">
    <source>
        <dbReference type="ARBA" id="ARBA00008857"/>
    </source>
</evidence>
<evidence type="ECO:0000313" key="7">
    <source>
        <dbReference type="Proteomes" id="UP000572540"/>
    </source>
</evidence>
<dbReference type="GO" id="GO:0006310">
    <property type="term" value="P:DNA recombination"/>
    <property type="evidence" value="ECO:0007669"/>
    <property type="project" value="UniProtKB-KW"/>
</dbReference>
<protein>
    <submittedName>
        <fullName evidence="6">Integrase</fullName>
    </submittedName>
</protein>
<dbReference type="InterPro" id="IPR002104">
    <property type="entry name" value="Integrase_catalytic"/>
</dbReference>
<sequence>MPATKLTDAAYKNATSEGKSIRKIQDSDVSGLAMWVYADGRKYWRLRYYIAGKEKSLSLGVYPKVGLAAARKKAVELNNQIVDGVDPSAKRKADADAAKLAAVNTFEAVAREWYDKQVKTWAASHALDVKRRLERNIYPTLGARPISALTPPEVLAAIRKIEGRGAHDLAHRVMGVVGQVLRYGVATGRGERDHTADLRGALTPHVKSNQNAVPAKDLPQLLRDIAAYDLPPINGEKQTRLGLQLLALTFVRTNELIGATWDEFELDLPIDLPAGACGPMWSIPACRMKGNKAHMVPLAPQAVKVLLELKTLAGDSPYVLPGRTPTKPISNNTMLFALYRLGYRGKMTGHGFRAVASTALHESNKFQPDWIERQLAHVPANEVAAAYNRALYLPQRTAMMYWWADYLDSLMVSKTLHKESASLST</sequence>
<dbReference type="SUPFAM" id="SSF56349">
    <property type="entry name" value="DNA breaking-rejoining enzymes"/>
    <property type="match status" value="1"/>
</dbReference>
<dbReference type="InterPro" id="IPR013762">
    <property type="entry name" value="Integrase-like_cat_sf"/>
</dbReference>
<keyword evidence="4" id="KW-0233">DNA recombination</keyword>
<proteinExistence type="inferred from homology"/>
<dbReference type="GO" id="GO:0003677">
    <property type="term" value="F:DNA binding"/>
    <property type="evidence" value="ECO:0007669"/>
    <property type="project" value="UniProtKB-KW"/>
</dbReference>
<dbReference type="Gene3D" id="3.30.160.390">
    <property type="entry name" value="Integrase, DNA-binding domain"/>
    <property type="match status" value="1"/>
</dbReference>
<gene>
    <name evidence="6" type="ORF">GGD41_000767</name>
</gene>